<protein>
    <submittedName>
        <fullName evidence="1">Uncharacterized protein</fullName>
    </submittedName>
</protein>
<gene>
    <name evidence="1" type="ORF">METZ01_LOCUS244049</name>
</gene>
<accession>A0A382HVQ1</accession>
<name>A0A382HVQ1_9ZZZZ</name>
<proteinExistence type="predicted"/>
<organism evidence="1">
    <name type="scientific">marine metagenome</name>
    <dbReference type="NCBI Taxonomy" id="408172"/>
    <lineage>
        <taxon>unclassified sequences</taxon>
        <taxon>metagenomes</taxon>
        <taxon>ecological metagenomes</taxon>
    </lineage>
</organism>
<reference evidence="1" key="1">
    <citation type="submission" date="2018-05" db="EMBL/GenBank/DDBJ databases">
        <authorList>
            <person name="Lanie J.A."/>
            <person name="Ng W.-L."/>
            <person name="Kazmierczak K.M."/>
            <person name="Andrzejewski T.M."/>
            <person name="Davidsen T.M."/>
            <person name="Wayne K.J."/>
            <person name="Tettelin H."/>
            <person name="Glass J.I."/>
            <person name="Rusch D."/>
            <person name="Podicherti R."/>
            <person name="Tsui H.-C.T."/>
            <person name="Winkler M.E."/>
        </authorList>
    </citation>
    <scope>NUCLEOTIDE SEQUENCE</scope>
</reference>
<dbReference type="EMBL" id="UINC01063496">
    <property type="protein sequence ID" value="SVB91195.1"/>
    <property type="molecule type" value="Genomic_DNA"/>
</dbReference>
<sequence length="188" mass="22550">MGRLIDAIAAFWNTLIQPDRERKGQKFEELLVDNIFIKEYYDLLHLTQDGLTNHFRYVKSSEYPDFKFQDKITGKKFWVEAKYRTVWFGEFPDQYLYFTTESKLERYKKVDEQLPVFVAIGTGNKAHDPNQIYLIPVRYIKMADKIYKKFLLPFEIDNTYKDLEKTPEELALPSKALWERIKRKNSIN</sequence>
<dbReference type="AlphaFoldDB" id="A0A382HVQ1"/>
<evidence type="ECO:0000313" key="1">
    <source>
        <dbReference type="EMBL" id="SVB91195.1"/>
    </source>
</evidence>